<dbReference type="Pfam" id="PF00370">
    <property type="entry name" value="FGGY_N"/>
    <property type="match status" value="1"/>
</dbReference>
<evidence type="ECO:0000313" key="9">
    <source>
        <dbReference type="EMBL" id="GAA4889078.1"/>
    </source>
</evidence>
<dbReference type="SUPFAM" id="SSF53067">
    <property type="entry name" value="Actin-like ATPase domain"/>
    <property type="match status" value="2"/>
</dbReference>
<keyword evidence="4" id="KW-0418">Kinase</keyword>
<comment type="caution">
    <text evidence="9">The sequence shown here is derived from an EMBL/GenBank/DDBJ whole genome shotgun (WGS) entry which is preliminary data.</text>
</comment>
<dbReference type="CDD" id="cd07771">
    <property type="entry name" value="ASKHA_NBD_FGGY_RhaB-like"/>
    <property type="match status" value="1"/>
</dbReference>
<dbReference type="InterPro" id="IPR018484">
    <property type="entry name" value="FGGY_N"/>
</dbReference>
<keyword evidence="10" id="KW-1185">Reference proteome</keyword>
<organism evidence="9 10">
    <name type="scientific">Tessaracoccus lubricantis</name>
    <dbReference type="NCBI Taxonomy" id="545543"/>
    <lineage>
        <taxon>Bacteria</taxon>
        <taxon>Bacillati</taxon>
        <taxon>Actinomycetota</taxon>
        <taxon>Actinomycetes</taxon>
        <taxon>Propionibacteriales</taxon>
        <taxon>Propionibacteriaceae</taxon>
        <taxon>Tessaracoccus</taxon>
    </lineage>
</organism>
<reference evidence="10" key="1">
    <citation type="journal article" date="2019" name="Int. J. Syst. Evol. Microbiol.">
        <title>The Global Catalogue of Microorganisms (GCM) 10K type strain sequencing project: providing services to taxonomists for standard genome sequencing and annotation.</title>
        <authorList>
            <consortium name="The Broad Institute Genomics Platform"/>
            <consortium name="The Broad Institute Genome Sequencing Center for Infectious Disease"/>
            <person name="Wu L."/>
            <person name="Ma J."/>
        </authorList>
    </citation>
    <scope>NUCLEOTIDE SEQUENCE [LARGE SCALE GENOMIC DNA]</scope>
    <source>
        <strain evidence="10">JCM 19125</strain>
    </source>
</reference>
<dbReference type="Gene3D" id="3.30.420.40">
    <property type="match status" value="2"/>
</dbReference>
<evidence type="ECO:0000256" key="6">
    <source>
        <dbReference type="ARBA" id="ARBA00023157"/>
    </source>
</evidence>
<gene>
    <name evidence="9" type="ORF">GCM10025789_01770</name>
</gene>
<evidence type="ECO:0000256" key="4">
    <source>
        <dbReference type="ARBA" id="ARBA00022777"/>
    </source>
</evidence>
<dbReference type="Pfam" id="PF02782">
    <property type="entry name" value="FGGY_C"/>
    <property type="match status" value="1"/>
</dbReference>
<dbReference type="SUPFAM" id="SSF53639">
    <property type="entry name" value="AraD/HMP-PK domain-like"/>
    <property type="match status" value="1"/>
</dbReference>
<sequence length="823" mass="87839">MASVIAVDLGATSGRVILTTVGERLTLTEVHRFSTAARRTDQGLRLDVVALFDEVQEGLGLAMAAADGDVAAVGIDCWSVDYALLGEDGLLDLPYNYRDDRTTAGRAVVEAVIPHAELYTHSGLQDVVFNTVNQLGHDLTTGRLEHATTLLMLPDLLGYWLTGRAVAERTNASSTALLDPRTGQWDWTVIDRLGLPRRIFPQIVEPGTVLGDITVGPAAGVPLVAVGSHDTASAVVGAPLRDEGDVFISSGTWSLVGMELPAPVLTEESRLANFTNEGGVDGTTRYLKNVMGLWLVSEAIRHWETEGHRHTAPALAAAARRVADAPVFDVNHPTLLAPGDMPGRVRTLVDDDRLADPTFFTRCVLESLAAAYADTVAQLAQLTGRRPRRVVIVGGGSANALLNQLTADRTRLPVVAGPVEATAIGNSLIQARAAGLLHGSLTDLRKIVTMSTDLTSYTPSPERPSGLLREIVSLSNEFGADPAFTRAGGGNSSVKADGVLWIKPSGVSMATLTADDLVPLAVDTLTAALSAPDPDPALGDPVNHLASLARLDDGPRRPSVEILFHALIDDTFVLHTHPLLINAVTCNADGVELTRRLFGDEVLWVPYVDPGLPLAREVARCRDEFTARTGRAAPKVTFLMNHGLIVSGDDPEQIRRDSHRVLRRIQQAVSAADGGLHAVGEAFRAAVGAEFTAFDQSEVSVEFPLSEAGARFLQEGPLIPDQIVYAGSFPVVLHPGDDAAEAVRRHRARHGVDPVVAVVPGVGVVAVGPDEKQARTALEVYVDALTVGQAATALGRVRALDERERRFIEEWEAEAYRKQVASE</sequence>
<dbReference type="SMART" id="SM01007">
    <property type="entry name" value="Aldolase_II"/>
    <property type="match status" value="1"/>
</dbReference>
<dbReference type="PANTHER" id="PTHR10196:SF93">
    <property type="entry name" value="L-RHAMNULOKINASE"/>
    <property type="match status" value="1"/>
</dbReference>
<evidence type="ECO:0000313" key="10">
    <source>
        <dbReference type="Proteomes" id="UP001501521"/>
    </source>
</evidence>
<evidence type="ECO:0000256" key="1">
    <source>
        <dbReference type="ARBA" id="ARBA00009156"/>
    </source>
</evidence>
<accession>A0ABP9EWQ2</accession>
<dbReference type="InterPro" id="IPR001303">
    <property type="entry name" value="Aldolase_II/adducin_N"/>
</dbReference>
<evidence type="ECO:0000256" key="2">
    <source>
        <dbReference type="ARBA" id="ARBA00022679"/>
    </source>
</evidence>
<keyword evidence="2" id="KW-0808">Transferase</keyword>
<dbReference type="InterPro" id="IPR043129">
    <property type="entry name" value="ATPase_NBD"/>
</dbReference>
<keyword evidence="6" id="KW-1015">Disulfide bond</keyword>
<dbReference type="RefSeq" id="WP_345577594.1">
    <property type="nucleotide sequence ID" value="NZ_BAABLV010000005.1"/>
</dbReference>
<dbReference type="EMBL" id="BAABLV010000005">
    <property type="protein sequence ID" value="GAA4889078.1"/>
    <property type="molecule type" value="Genomic_DNA"/>
</dbReference>
<dbReference type="InterPro" id="IPR018485">
    <property type="entry name" value="FGGY_C"/>
</dbReference>
<evidence type="ECO:0000256" key="7">
    <source>
        <dbReference type="ARBA" id="ARBA00023308"/>
    </source>
</evidence>
<dbReference type="Gene3D" id="3.40.225.10">
    <property type="entry name" value="Class II aldolase/adducin N-terminal domain"/>
    <property type="match status" value="1"/>
</dbReference>
<dbReference type="InterPro" id="IPR013449">
    <property type="entry name" value="Rhamnulokinase"/>
</dbReference>
<keyword evidence="7" id="KW-0684">Rhamnose metabolism</keyword>
<dbReference type="Proteomes" id="UP001501521">
    <property type="component" value="Unassembled WGS sequence"/>
</dbReference>
<evidence type="ECO:0000259" key="8">
    <source>
        <dbReference type="SMART" id="SM01007"/>
    </source>
</evidence>
<dbReference type="PANTHER" id="PTHR10196">
    <property type="entry name" value="SUGAR KINASE"/>
    <property type="match status" value="1"/>
</dbReference>
<protein>
    <recommendedName>
        <fullName evidence="8">Class II aldolase/adducin N-terminal domain-containing protein</fullName>
    </recommendedName>
</protein>
<feature type="domain" description="Class II aldolase/adducin N-terminal" evidence="8">
    <location>
        <begin position="470"/>
        <end position="669"/>
    </location>
</feature>
<comment type="similarity">
    <text evidence="1">Belongs to the FGGY kinase family.</text>
</comment>
<name>A0ABP9EWQ2_9ACTN</name>
<evidence type="ECO:0000256" key="5">
    <source>
        <dbReference type="ARBA" id="ARBA00022840"/>
    </source>
</evidence>
<proteinExistence type="inferred from homology"/>
<dbReference type="InterPro" id="IPR036409">
    <property type="entry name" value="Aldolase_II/adducin_N_sf"/>
</dbReference>
<dbReference type="Pfam" id="PF00596">
    <property type="entry name" value="Aldolase_II"/>
    <property type="match status" value="1"/>
</dbReference>
<keyword evidence="3" id="KW-0547">Nucleotide-binding</keyword>
<evidence type="ECO:0000256" key="3">
    <source>
        <dbReference type="ARBA" id="ARBA00022741"/>
    </source>
</evidence>
<keyword evidence="5" id="KW-0067">ATP-binding</keyword>